<evidence type="ECO:0000313" key="9">
    <source>
        <dbReference type="EMBL" id="CAK9082149.1"/>
    </source>
</evidence>
<organism evidence="9 10">
    <name type="scientific">Durusdinium trenchii</name>
    <dbReference type="NCBI Taxonomy" id="1381693"/>
    <lineage>
        <taxon>Eukaryota</taxon>
        <taxon>Sar</taxon>
        <taxon>Alveolata</taxon>
        <taxon>Dinophyceae</taxon>
        <taxon>Suessiales</taxon>
        <taxon>Symbiodiniaceae</taxon>
        <taxon>Durusdinium</taxon>
    </lineage>
</organism>
<dbReference type="InterPro" id="IPR018247">
    <property type="entry name" value="EF_Hand_1_Ca_BS"/>
</dbReference>
<dbReference type="InterPro" id="IPR027359">
    <property type="entry name" value="Volt_channel_dom_sf"/>
</dbReference>
<keyword evidence="5 7" id="KW-0472">Membrane</keyword>
<evidence type="ECO:0000256" key="3">
    <source>
        <dbReference type="ARBA" id="ARBA00022837"/>
    </source>
</evidence>
<dbReference type="PANTHER" id="PTHR46726">
    <property type="entry name" value="TWO PORE CHANNEL 3"/>
    <property type="match status" value="1"/>
</dbReference>
<dbReference type="Gene3D" id="1.20.120.350">
    <property type="entry name" value="Voltage-gated potassium channels. Chain C"/>
    <property type="match status" value="1"/>
</dbReference>
<keyword evidence="4 7" id="KW-1133">Transmembrane helix</keyword>
<feature type="region of interest" description="Disordered" evidence="6">
    <location>
        <begin position="44"/>
        <end position="120"/>
    </location>
</feature>
<dbReference type="InterPro" id="IPR011992">
    <property type="entry name" value="EF-hand-dom_pair"/>
</dbReference>
<feature type="transmembrane region" description="Helical" evidence="7">
    <location>
        <begin position="205"/>
        <end position="224"/>
    </location>
</feature>
<dbReference type="EMBL" id="CAXAMN010023917">
    <property type="protein sequence ID" value="CAK9082149.1"/>
    <property type="molecule type" value="Genomic_DNA"/>
</dbReference>
<dbReference type="PROSITE" id="PS00018">
    <property type="entry name" value="EF_HAND_1"/>
    <property type="match status" value="1"/>
</dbReference>
<feature type="transmembrane region" description="Helical" evidence="7">
    <location>
        <begin position="174"/>
        <end position="193"/>
    </location>
</feature>
<protein>
    <recommendedName>
        <fullName evidence="8">EF-hand domain-containing protein</fullName>
    </recommendedName>
</protein>
<evidence type="ECO:0000256" key="7">
    <source>
        <dbReference type="SAM" id="Phobius"/>
    </source>
</evidence>
<evidence type="ECO:0000256" key="6">
    <source>
        <dbReference type="SAM" id="MobiDB-lite"/>
    </source>
</evidence>
<feature type="transmembrane region" description="Helical" evidence="7">
    <location>
        <begin position="379"/>
        <end position="406"/>
    </location>
</feature>
<dbReference type="Proteomes" id="UP001642484">
    <property type="component" value="Unassembled WGS sequence"/>
</dbReference>
<keyword evidence="10" id="KW-1185">Reference proteome</keyword>
<evidence type="ECO:0000313" key="10">
    <source>
        <dbReference type="Proteomes" id="UP001642484"/>
    </source>
</evidence>
<dbReference type="PANTHER" id="PTHR46726:SF1">
    <property type="entry name" value="TWO-PORE CALCIUM CHANNEL 3"/>
    <property type="match status" value="1"/>
</dbReference>
<evidence type="ECO:0000256" key="1">
    <source>
        <dbReference type="ARBA" id="ARBA00004141"/>
    </source>
</evidence>
<dbReference type="PROSITE" id="PS50222">
    <property type="entry name" value="EF_HAND_2"/>
    <property type="match status" value="2"/>
</dbReference>
<evidence type="ECO:0000259" key="8">
    <source>
        <dbReference type="PROSITE" id="PS50222"/>
    </source>
</evidence>
<dbReference type="Gene3D" id="1.10.238.10">
    <property type="entry name" value="EF-hand"/>
    <property type="match status" value="1"/>
</dbReference>
<dbReference type="Gene3D" id="1.10.287.70">
    <property type="match status" value="1"/>
</dbReference>
<name>A0ABP0Q584_9DINO</name>
<dbReference type="SUPFAM" id="SSF47473">
    <property type="entry name" value="EF-hand"/>
    <property type="match status" value="1"/>
</dbReference>
<dbReference type="InterPro" id="IPR005821">
    <property type="entry name" value="Ion_trans_dom"/>
</dbReference>
<sequence length="564" mass="63481">MQSNLVEKLLDLREKQSASFRRIDCLKKEHEDWQKSFDELLFSIQSSEGSEGSKGVSQPTSPTCAPPAEPDAPRDAPRLLPPPIALPPGDTELVSERSTERSGSREGELDKTPSAASFQAPVLTKRDQSGPLHKLVRQELAKVDLTLSEEQHNKQKRIHKLQQFVQRIVKNDRFEYVTGFVIALNLVLIGIEADASYAQQKDHLPWAYVTERLFFFIYCFEALLRFIAGSNIFKDIWFFTDMMLITIAFVALWILPLTVGNSADGVEKLLLVRGVRLLRLVRALRMFKHFKVMWRLVHGLISAGQTIISTTVLILVSLFVFSCMAVELIAKDDKLNEITETKKIIDEHFSGIGPSMVTLMQFVTVDSVAAIYFPIIINQPYLCLFFLLIIVVISIGLMNLVTAVVLENAMESAVQEAEEERSSLKCKVKEAIPELLKIFVKIDKDESGIISRDEMASVHENVLPRRLMDSACVGSILDFFDFLDVDEKGELTQEEFVEGLLNLCLLEMPIHAIQTLKLLHLTVNICRKIDQNLEVLRARTLGSIPDKGTNGDVCSPGLLWPQES</sequence>
<keyword evidence="2 7" id="KW-0812">Transmembrane</keyword>
<feature type="transmembrane region" description="Helical" evidence="7">
    <location>
        <begin position="307"/>
        <end position="330"/>
    </location>
</feature>
<feature type="domain" description="EF-hand" evidence="8">
    <location>
        <begin position="471"/>
        <end position="506"/>
    </location>
</feature>
<gene>
    <name evidence="9" type="ORF">CCMP2556_LOCUS40139</name>
</gene>
<comment type="subcellular location">
    <subcellularLocation>
        <location evidence="1">Membrane</location>
        <topology evidence="1">Multi-pass membrane protein</topology>
    </subcellularLocation>
</comment>
<proteinExistence type="predicted"/>
<comment type="caution">
    <text evidence="9">The sequence shown here is derived from an EMBL/GenBank/DDBJ whole genome shotgun (WGS) entry which is preliminary data.</text>
</comment>
<accession>A0ABP0Q584</accession>
<dbReference type="CDD" id="cd00051">
    <property type="entry name" value="EFh"/>
    <property type="match status" value="1"/>
</dbReference>
<keyword evidence="3" id="KW-0106">Calcium</keyword>
<dbReference type="Pfam" id="PF00520">
    <property type="entry name" value="Ion_trans"/>
    <property type="match status" value="1"/>
</dbReference>
<dbReference type="SUPFAM" id="SSF81324">
    <property type="entry name" value="Voltage-gated potassium channels"/>
    <property type="match status" value="1"/>
</dbReference>
<evidence type="ECO:0000256" key="2">
    <source>
        <dbReference type="ARBA" id="ARBA00022692"/>
    </source>
</evidence>
<dbReference type="InterPro" id="IPR002048">
    <property type="entry name" value="EF_hand_dom"/>
</dbReference>
<dbReference type="SMART" id="SM00054">
    <property type="entry name" value="EFh"/>
    <property type="match status" value="2"/>
</dbReference>
<feature type="transmembrane region" description="Helical" evidence="7">
    <location>
        <begin position="236"/>
        <end position="255"/>
    </location>
</feature>
<evidence type="ECO:0000256" key="4">
    <source>
        <dbReference type="ARBA" id="ARBA00022989"/>
    </source>
</evidence>
<feature type="compositionally biased region" description="Basic and acidic residues" evidence="6">
    <location>
        <begin position="94"/>
        <end position="111"/>
    </location>
</feature>
<evidence type="ECO:0000256" key="5">
    <source>
        <dbReference type="ARBA" id="ARBA00023136"/>
    </source>
</evidence>
<reference evidence="9 10" key="1">
    <citation type="submission" date="2024-02" db="EMBL/GenBank/DDBJ databases">
        <authorList>
            <person name="Chen Y."/>
            <person name="Shah S."/>
            <person name="Dougan E. K."/>
            <person name="Thang M."/>
            <person name="Chan C."/>
        </authorList>
    </citation>
    <scope>NUCLEOTIDE SEQUENCE [LARGE SCALE GENOMIC DNA]</scope>
</reference>
<feature type="domain" description="EF-hand" evidence="8">
    <location>
        <begin position="430"/>
        <end position="465"/>
    </location>
</feature>